<gene>
    <name evidence="11" type="ORF">ENV60_04485</name>
</gene>
<feature type="domain" description="Glucose-1-phosphate adenylyltransferase/Bifunctional protein GlmU-like C-terminal hexapeptide" evidence="10">
    <location>
        <begin position="284"/>
        <end position="358"/>
    </location>
</feature>
<dbReference type="InterPro" id="IPR056818">
    <property type="entry name" value="GlmU/GlgC-like_hexapep"/>
</dbReference>
<dbReference type="Pfam" id="PF00483">
    <property type="entry name" value="NTP_transferase"/>
    <property type="match status" value="1"/>
</dbReference>
<evidence type="ECO:0000256" key="2">
    <source>
        <dbReference type="ARBA" id="ARBA00022600"/>
    </source>
</evidence>
<organism evidence="11">
    <name type="scientific">candidate division WOR-3 bacterium</name>
    <dbReference type="NCBI Taxonomy" id="2052148"/>
    <lineage>
        <taxon>Bacteria</taxon>
        <taxon>Bacteria division WOR-3</taxon>
    </lineage>
</organism>
<dbReference type="GO" id="GO:0005978">
    <property type="term" value="P:glycogen biosynthetic process"/>
    <property type="evidence" value="ECO:0007669"/>
    <property type="project" value="UniProtKB-KW"/>
</dbReference>
<feature type="domain" description="Nucleotidyl transferase" evidence="9">
    <location>
        <begin position="6"/>
        <end position="255"/>
    </location>
</feature>
<evidence type="ECO:0000256" key="4">
    <source>
        <dbReference type="ARBA" id="ARBA00022695"/>
    </source>
</evidence>
<dbReference type="InterPro" id="IPR005835">
    <property type="entry name" value="NTP_transferase_dom"/>
</dbReference>
<dbReference type="InterPro" id="IPR011831">
    <property type="entry name" value="ADP-Glc_PPase"/>
</dbReference>
<dbReference type="EMBL" id="DTGZ01000082">
    <property type="protein sequence ID" value="HGV97532.1"/>
    <property type="molecule type" value="Genomic_DNA"/>
</dbReference>
<dbReference type="SUPFAM" id="SSF53448">
    <property type="entry name" value="Nucleotide-diphospho-sugar transferases"/>
    <property type="match status" value="1"/>
</dbReference>
<keyword evidence="7" id="KW-0320">Glycogen biosynthesis</keyword>
<accession>A0A7C4X8U3</accession>
<keyword evidence="6" id="KW-0067">ATP-binding</keyword>
<evidence type="ECO:0000313" key="11">
    <source>
        <dbReference type="EMBL" id="HGV97532.1"/>
    </source>
</evidence>
<comment type="caution">
    <text evidence="11">The sequence shown here is derived from an EMBL/GenBank/DDBJ whole genome shotgun (WGS) entry which is preliminary data.</text>
</comment>
<keyword evidence="4 11" id="KW-0548">Nucleotidyltransferase</keyword>
<evidence type="ECO:0000259" key="10">
    <source>
        <dbReference type="Pfam" id="PF24894"/>
    </source>
</evidence>
<dbReference type="SUPFAM" id="SSF51161">
    <property type="entry name" value="Trimeric LpxA-like enzymes"/>
    <property type="match status" value="1"/>
</dbReference>
<evidence type="ECO:0000256" key="3">
    <source>
        <dbReference type="ARBA" id="ARBA00022679"/>
    </source>
</evidence>
<name>A0A7C4X8U3_UNCW3</name>
<dbReference type="Gene3D" id="3.90.550.10">
    <property type="entry name" value="Spore Coat Polysaccharide Biosynthesis Protein SpsA, Chain A"/>
    <property type="match status" value="1"/>
</dbReference>
<dbReference type="GO" id="GO:0005524">
    <property type="term" value="F:ATP binding"/>
    <property type="evidence" value="ECO:0007669"/>
    <property type="project" value="UniProtKB-KW"/>
</dbReference>
<evidence type="ECO:0000256" key="7">
    <source>
        <dbReference type="ARBA" id="ARBA00023056"/>
    </source>
</evidence>
<dbReference type="PROSITE" id="PS00809">
    <property type="entry name" value="ADP_GLC_PYROPHOSPH_2"/>
    <property type="match status" value="1"/>
</dbReference>
<evidence type="ECO:0000259" key="9">
    <source>
        <dbReference type="Pfam" id="PF00483"/>
    </source>
</evidence>
<dbReference type="CDD" id="cd02508">
    <property type="entry name" value="ADP_Glucose_PP"/>
    <property type="match status" value="1"/>
</dbReference>
<proteinExistence type="inferred from homology"/>
<dbReference type="InterPro" id="IPR005836">
    <property type="entry name" value="ADP_Glu_pyroP_CS"/>
</dbReference>
<keyword evidence="5" id="KW-0547">Nucleotide-binding</keyword>
<dbReference type="InterPro" id="IPR011004">
    <property type="entry name" value="Trimer_LpxA-like_sf"/>
</dbReference>
<evidence type="ECO:0000256" key="1">
    <source>
        <dbReference type="ARBA" id="ARBA00010443"/>
    </source>
</evidence>
<sequence>MSKIIGMILAGGRVDELLTLTEKRPKAAVPVFGIYRFIDFVLSNMMHSKIENVGVLSQFRPYSLMKHIGTGEHWDFIGRKRGIRILPPYKGLRESDWYKGTADAVYQNLSFIDEFNPEYVLIAAADHIYHLNYQRVFDFHKEKKADVTVCFANPEKKYPWFGYGIIEKNGRLVDYQEKPEKPISDWVSMTVYIFRRDLLIDLLKKNALAGSHEFGRDIIAHLPGQYAVYGYKFYDYWSYARTIDMYYEANMELLKGKIKIDKWDICTNLVEGCALKDRVPARIEGRVINSYVSPGCIIKGKVINSILSPEVVIEKGAEVIDSIVFHNTIIKNGARLKRVICDKNCVIGEGVEIGFFGAHIPSKEFKELLNKGITILGKQTIVNPGVKIGANTVIYSEKIITENLIEPGSVIK</sequence>
<protein>
    <submittedName>
        <fullName evidence="11">Glucose-1-phosphate adenylyltransferase</fullName>
    </submittedName>
</protein>
<evidence type="ECO:0000256" key="6">
    <source>
        <dbReference type="ARBA" id="ARBA00022840"/>
    </source>
</evidence>
<dbReference type="GO" id="GO:0008878">
    <property type="term" value="F:glucose-1-phosphate adenylyltransferase activity"/>
    <property type="evidence" value="ECO:0007669"/>
    <property type="project" value="InterPro"/>
</dbReference>
<dbReference type="Gene3D" id="2.160.10.10">
    <property type="entry name" value="Hexapeptide repeat proteins"/>
    <property type="match status" value="1"/>
</dbReference>
<dbReference type="PANTHER" id="PTHR43523:SF2">
    <property type="entry name" value="GLUCOSE-1-PHOSPHATE ADENYLYLTRANSFERASE"/>
    <property type="match status" value="1"/>
</dbReference>
<keyword evidence="8" id="KW-0119">Carbohydrate metabolism</keyword>
<dbReference type="AlphaFoldDB" id="A0A7C4X8U3"/>
<dbReference type="InterPro" id="IPR029044">
    <property type="entry name" value="Nucleotide-diphossugar_trans"/>
</dbReference>
<evidence type="ECO:0000256" key="5">
    <source>
        <dbReference type="ARBA" id="ARBA00022741"/>
    </source>
</evidence>
<dbReference type="PANTHER" id="PTHR43523">
    <property type="entry name" value="GLUCOSE-1-PHOSPHATE ADENYLYLTRANSFERASE-RELATED"/>
    <property type="match status" value="1"/>
</dbReference>
<evidence type="ECO:0000256" key="8">
    <source>
        <dbReference type="ARBA" id="ARBA00023277"/>
    </source>
</evidence>
<dbReference type="CDD" id="cd04651">
    <property type="entry name" value="LbH_G1P_AT_C"/>
    <property type="match status" value="1"/>
</dbReference>
<reference evidence="11" key="1">
    <citation type="journal article" date="2020" name="mSystems">
        <title>Genome- and Community-Level Interaction Insights into Carbon Utilization and Element Cycling Functions of Hydrothermarchaeota in Hydrothermal Sediment.</title>
        <authorList>
            <person name="Zhou Z."/>
            <person name="Liu Y."/>
            <person name="Xu W."/>
            <person name="Pan J."/>
            <person name="Luo Z.H."/>
            <person name="Li M."/>
        </authorList>
    </citation>
    <scope>NUCLEOTIDE SEQUENCE [LARGE SCALE GENOMIC DNA]</scope>
    <source>
        <strain evidence="11">SpSt-774</strain>
    </source>
</reference>
<keyword evidence="2" id="KW-0321">Glycogen metabolism</keyword>
<comment type="similarity">
    <text evidence="1">Belongs to the bacterial/plant glucose-1-phosphate adenylyltransferase family.</text>
</comment>
<dbReference type="Pfam" id="PF24894">
    <property type="entry name" value="Hexapep_GlmU"/>
    <property type="match status" value="1"/>
</dbReference>
<keyword evidence="3 11" id="KW-0808">Transferase</keyword>